<dbReference type="RefSeq" id="WP_072951724.1">
    <property type="nucleotide sequence ID" value="NZ_FNSV01000004.1"/>
</dbReference>
<evidence type="ECO:0008006" key="6">
    <source>
        <dbReference type="Google" id="ProtNLM"/>
    </source>
</evidence>
<proteinExistence type="predicted"/>
<keyword evidence="5" id="KW-1185">Reference proteome</keyword>
<keyword evidence="2" id="KW-1133">Transmembrane helix</keyword>
<evidence type="ECO:0000313" key="3">
    <source>
        <dbReference type="EMBL" id="SEB33361.1"/>
    </source>
</evidence>
<dbReference type="AlphaFoldDB" id="A0A1H4IH03"/>
<dbReference type="OrthoDB" id="4476280at2"/>
<feature type="region of interest" description="Disordered" evidence="1">
    <location>
        <begin position="1"/>
        <end position="22"/>
    </location>
</feature>
<reference evidence="3" key="1">
    <citation type="submission" date="2016-10" db="EMBL/GenBank/DDBJ databases">
        <authorList>
            <person name="de Groot N.N."/>
        </authorList>
    </citation>
    <scope>NUCLEOTIDE SEQUENCE [LARGE SCALE GENOMIC DNA]</scope>
    <source>
        <strain evidence="3">DSM 44498</strain>
    </source>
</reference>
<name>A0A1H4IH03_9NOCA</name>
<dbReference type="Proteomes" id="UP000183561">
    <property type="component" value="Unassembled WGS sequence"/>
</dbReference>
<accession>A0A1H4IH03</accession>
<organism evidence="3 5">
    <name type="scientific">Rhodococcus koreensis</name>
    <dbReference type="NCBI Taxonomy" id="99653"/>
    <lineage>
        <taxon>Bacteria</taxon>
        <taxon>Bacillati</taxon>
        <taxon>Actinomycetota</taxon>
        <taxon>Actinomycetes</taxon>
        <taxon>Mycobacteriales</taxon>
        <taxon>Nocardiaceae</taxon>
        <taxon>Rhodococcus</taxon>
    </lineage>
</organism>
<gene>
    <name evidence="3" type="ORF">SAMN04490239_0710</name>
    <name evidence="4" type="ORF">SAMN04490239_1154</name>
</gene>
<evidence type="ECO:0000256" key="1">
    <source>
        <dbReference type="SAM" id="MobiDB-lite"/>
    </source>
</evidence>
<reference evidence="5" key="2">
    <citation type="submission" date="2016-10" db="EMBL/GenBank/DDBJ databases">
        <authorList>
            <person name="Varghese N."/>
            <person name="Submissions S."/>
        </authorList>
    </citation>
    <scope>NUCLEOTIDE SEQUENCE [LARGE SCALE GENOMIC DNA]</scope>
    <source>
        <strain evidence="5">DSM 44498</strain>
    </source>
</reference>
<protein>
    <recommendedName>
        <fullName evidence="6">DUF4190 domain-containing protein</fullName>
    </recommendedName>
</protein>
<feature type="transmembrane region" description="Helical" evidence="2">
    <location>
        <begin position="80"/>
        <end position="104"/>
    </location>
</feature>
<keyword evidence="2" id="KW-0472">Membrane</keyword>
<evidence type="ECO:0000313" key="5">
    <source>
        <dbReference type="Proteomes" id="UP000183561"/>
    </source>
</evidence>
<feature type="transmembrane region" description="Helical" evidence="2">
    <location>
        <begin position="33"/>
        <end position="59"/>
    </location>
</feature>
<dbReference type="EMBL" id="FNSV01000004">
    <property type="protein sequence ID" value="SEB33361.1"/>
    <property type="molecule type" value="Genomic_DNA"/>
</dbReference>
<keyword evidence="2" id="KW-0812">Transmembrane</keyword>
<dbReference type="EMBL" id="FNSV01000005">
    <property type="protein sequence ID" value="SEB67200.1"/>
    <property type="molecule type" value="Genomic_DNA"/>
</dbReference>
<evidence type="ECO:0000313" key="4">
    <source>
        <dbReference type="EMBL" id="SEB67200.1"/>
    </source>
</evidence>
<evidence type="ECO:0000256" key="2">
    <source>
        <dbReference type="SAM" id="Phobius"/>
    </source>
</evidence>
<sequence>MTTAARPFASEPARNSSPTAPTPRLGTCLSDAAIMFGALSIVMFWMFGFGIILGGAALVTGALSLRRPDVTDDKSTSLEVLLGVLAGVFGIAAGLIFLVCALPHF</sequence>